<organism evidence="2 3">
    <name type="scientific">Caballeronia hypogeia</name>
    <dbReference type="NCBI Taxonomy" id="1777140"/>
    <lineage>
        <taxon>Bacteria</taxon>
        <taxon>Pseudomonadati</taxon>
        <taxon>Pseudomonadota</taxon>
        <taxon>Betaproteobacteria</taxon>
        <taxon>Burkholderiales</taxon>
        <taxon>Burkholderiaceae</taxon>
        <taxon>Caballeronia</taxon>
    </lineage>
</organism>
<dbReference type="STRING" id="1777140.AWB79_06740"/>
<comment type="caution">
    <text evidence="2">The sequence shown here is derived from an EMBL/GenBank/DDBJ whole genome shotgun (WGS) entry which is preliminary data.</text>
</comment>
<dbReference type="OrthoDB" id="9815497at2"/>
<dbReference type="Proteomes" id="UP000054851">
    <property type="component" value="Unassembled WGS sequence"/>
</dbReference>
<keyword evidence="3" id="KW-1185">Reference proteome</keyword>
<evidence type="ECO:0000313" key="3">
    <source>
        <dbReference type="Proteomes" id="UP000054851"/>
    </source>
</evidence>
<dbReference type="InterPro" id="IPR003777">
    <property type="entry name" value="XdhC_CoxI"/>
</dbReference>
<protein>
    <submittedName>
        <fullName evidence="2">Lipoprotein</fullName>
    </submittedName>
</protein>
<sequence length="68" mass="7457">MDSVNLEVLKASESWIDAGHRVLLVTVVKTWGSSPRPEGSMLAVRDDDVGIGRLRMASRAERSPTGHR</sequence>
<dbReference type="Pfam" id="PF02625">
    <property type="entry name" value="XdhC_CoxI"/>
    <property type="match status" value="1"/>
</dbReference>
<dbReference type="AlphaFoldDB" id="A0A158DC31"/>
<evidence type="ECO:0000259" key="1">
    <source>
        <dbReference type="Pfam" id="PF02625"/>
    </source>
</evidence>
<reference evidence="2" key="1">
    <citation type="submission" date="2016-01" db="EMBL/GenBank/DDBJ databases">
        <authorList>
            <person name="Peeters C."/>
        </authorList>
    </citation>
    <scope>NUCLEOTIDE SEQUENCE</scope>
    <source>
        <strain evidence="2">LMG 29322</strain>
    </source>
</reference>
<feature type="domain" description="XdhC- CoxI" evidence="1">
    <location>
        <begin position="15"/>
        <end position="52"/>
    </location>
</feature>
<gene>
    <name evidence="2" type="ORF">AWB79_06740</name>
</gene>
<evidence type="ECO:0000313" key="2">
    <source>
        <dbReference type="EMBL" id="SAK91776.1"/>
    </source>
</evidence>
<name>A0A158DC31_9BURK</name>
<dbReference type="EMBL" id="FCOA02000038">
    <property type="protein sequence ID" value="SAK91776.1"/>
    <property type="molecule type" value="Genomic_DNA"/>
</dbReference>
<keyword evidence="2" id="KW-0449">Lipoprotein</keyword>
<accession>A0A158DC31</accession>
<proteinExistence type="predicted"/>